<organism evidence="1">
    <name type="scientific">Anguilla anguilla</name>
    <name type="common">European freshwater eel</name>
    <name type="synonym">Muraena anguilla</name>
    <dbReference type="NCBI Taxonomy" id="7936"/>
    <lineage>
        <taxon>Eukaryota</taxon>
        <taxon>Metazoa</taxon>
        <taxon>Chordata</taxon>
        <taxon>Craniata</taxon>
        <taxon>Vertebrata</taxon>
        <taxon>Euteleostomi</taxon>
        <taxon>Actinopterygii</taxon>
        <taxon>Neopterygii</taxon>
        <taxon>Teleostei</taxon>
        <taxon>Anguilliformes</taxon>
        <taxon>Anguillidae</taxon>
        <taxon>Anguilla</taxon>
    </lineage>
</organism>
<accession>A0A0E9PWZ4</accession>
<name>A0A0E9PWZ4_ANGAN</name>
<protein>
    <submittedName>
        <fullName evidence="1">Uncharacterized protein</fullName>
    </submittedName>
</protein>
<reference evidence="1" key="2">
    <citation type="journal article" date="2015" name="Fish Shellfish Immunol.">
        <title>Early steps in the European eel (Anguilla anguilla)-Vibrio vulnificus interaction in the gills: Role of the RtxA13 toxin.</title>
        <authorList>
            <person name="Callol A."/>
            <person name="Pajuelo D."/>
            <person name="Ebbesson L."/>
            <person name="Teles M."/>
            <person name="MacKenzie S."/>
            <person name="Amaro C."/>
        </authorList>
    </citation>
    <scope>NUCLEOTIDE SEQUENCE</scope>
</reference>
<dbReference type="AlphaFoldDB" id="A0A0E9PWZ4"/>
<sequence>MTQCSDYFMSDASLMTVGMHLLYVALDTSVCQINVM</sequence>
<dbReference type="EMBL" id="GBXM01099962">
    <property type="protein sequence ID" value="JAH08615.1"/>
    <property type="molecule type" value="Transcribed_RNA"/>
</dbReference>
<evidence type="ECO:0000313" key="1">
    <source>
        <dbReference type="EMBL" id="JAH08615.1"/>
    </source>
</evidence>
<reference evidence="1" key="1">
    <citation type="submission" date="2014-11" db="EMBL/GenBank/DDBJ databases">
        <authorList>
            <person name="Amaro Gonzalez C."/>
        </authorList>
    </citation>
    <scope>NUCLEOTIDE SEQUENCE</scope>
</reference>
<proteinExistence type="predicted"/>